<accession>A0ABY6HCA2</accession>
<evidence type="ECO:0008006" key="3">
    <source>
        <dbReference type="Google" id="ProtNLM"/>
    </source>
</evidence>
<sequence length="122" mass="13758">MTKDLVSTYEIIKEADTLFPSKSQSIGQCPRCKSQVMENKKGFCCENRDCSFALWKDNKFFTVKKKVLTKAIATDLLKNGKASLADCYSQKTGKTYDAVIILDDTGSQFVNFTMEFPTKKGR</sequence>
<gene>
    <name evidence="1" type="ORF">LNN31_09905</name>
</gene>
<organism evidence="1 2">
    <name type="scientific">Acetobacterium wieringae</name>
    <dbReference type="NCBI Taxonomy" id="52694"/>
    <lineage>
        <taxon>Bacteria</taxon>
        <taxon>Bacillati</taxon>
        <taxon>Bacillota</taxon>
        <taxon>Clostridia</taxon>
        <taxon>Eubacteriales</taxon>
        <taxon>Eubacteriaceae</taxon>
        <taxon>Acetobacterium</taxon>
    </lineage>
</organism>
<proteinExistence type="predicted"/>
<evidence type="ECO:0000313" key="1">
    <source>
        <dbReference type="EMBL" id="UYO61099.1"/>
    </source>
</evidence>
<dbReference type="RefSeq" id="WP_263992376.1">
    <property type="nucleotide sequence ID" value="NZ_CP087994.1"/>
</dbReference>
<dbReference type="EMBL" id="CP087994">
    <property type="protein sequence ID" value="UYO61099.1"/>
    <property type="molecule type" value="Genomic_DNA"/>
</dbReference>
<dbReference type="Proteomes" id="UP001163550">
    <property type="component" value="Chromosome"/>
</dbReference>
<keyword evidence="2" id="KW-1185">Reference proteome</keyword>
<evidence type="ECO:0000313" key="2">
    <source>
        <dbReference type="Proteomes" id="UP001163550"/>
    </source>
</evidence>
<name>A0ABY6HCA2_9FIRM</name>
<reference evidence="1" key="1">
    <citation type="submission" date="2021-11" db="EMBL/GenBank/DDBJ databases">
        <title>Isoprene-degrading acetogen.</title>
        <authorList>
            <person name="Yang Y."/>
            <person name="Jin H."/>
            <person name="Yan J."/>
        </authorList>
    </citation>
    <scope>NUCLEOTIDE SEQUENCE</scope>
    <source>
        <strain evidence="1">Berkeley</strain>
    </source>
</reference>
<protein>
    <recommendedName>
        <fullName evidence="3">DNA topoisomerase III</fullName>
    </recommendedName>
</protein>